<name>A0A1X7TA60_AMPQE</name>
<dbReference type="Gene3D" id="3.10.10.10">
    <property type="entry name" value="HIV Type 1 Reverse Transcriptase, subunit A, domain 1"/>
    <property type="match status" value="1"/>
</dbReference>
<dbReference type="CDD" id="cd01644">
    <property type="entry name" value="RT_pepA17"/>
    <property type="match status" value="1"/>
</dbReference>
<dbReference type="InterPro" id="IPR043128">
    <property type="entry name" value="Rev_trsase/Diguanyl_cyclase"/>
</dbReference>
<dbReference type="Pfam" id="PF00078">
    <property type="entry name" value="RVT_1"/>
    <property type="match status" value="1"/>
</dbReference>
<dbReference type="PANTHER" id="PTHR47331">
    <property type="entry name" value="PHD-TYPE DOMAIN-CONTAINING PROTEIN"/>
    <property type="match status" value="1"/>
</dbReference>
<dbReference type="PROSITE" id="PS50994">
    <property type="entry name" value="INTEGRASE"/>
    <property type="match status" value="1"/>
</dbReference>
<dbReference type="GO" id="GO:0015074">
    <property type="term" value="P:DNA integration"/>
    <property type="evidence" value="ECO:0007669"/>
    <property type="project" value="InterPro"/>
</dbReference>
<dbReference type="InterPro" id="IPR040676">
    <property type="entry name" value="DUF5641"/>
</dbReference>
<dbReference type="OrthoDB" id="10065998at2759"/>
<evidence type="ECO:0000259" key="2">
    <source>
        <dbReference type="PROSITE" id="PS50994"/>
    </source>
</evidence>
<dbReference type="eggNOG" id="ENOG502QR56">
    <property type="taxonomic scope" value="Eukaryota"/>
</dbReference>
<dbReference type="Pfam" id="PF05380">
    <property type="entry name" value="Peptidase_A17"/>
    <property type="match status" value="1"/>
</dbReference>
<gene>
    <name evidence="3" type="primary">100632558</name>
</gene>
<evidence type="ECO:0000313" key="4">
    <source>
        <dbReference type="Proteomes" id="UP000007879"/>
    </source>
</evidence>
<dbReference type="Gene3D" id="3.30.420.10">
    <property type="entry name" value="Ribonuclease H-like superfamily/Ribonuclease H"/>
    <property type="match status" value="1"/>
</dbReference>
<feature type="region of interest" description="Disordered" evidence="1">
    <location>
        <begin position="1373"/>
        <end position="1434"/>
    </location>
</feature>
<dbReference type="InParanoid" id="A0A1X7TA60"/>
<dbReference type="EnsemblMetazoa" id="XM_011409653.2">
    <property type="protein sequence ID" value="XP_011407955.2"/>
    <property type="gene ID" value="LOC100632558"/>
</dbReference>
<dbReference type="SUPFAM" id="SSF56672">
    <property type="entry name" value="DNA/RNA polymerases"/>
    <property type="match status" value="1"/>
</dbReference>
<reference evidence="3" key="2">
    <citation type="submission" date="2017-05" db="UniProtKB">
        <authorList>
            <consortium name="EnsemblMetazoa"/>
        </authorList>
    </citation>
    <scope>IDENTIFICATION</scope>
</reference>
<dbReference type="InterPro" id="IPR008042">
    <property type="entry name" value="Retrotrans_Pao"/>
</dbReference>
<dbReference type="Proteomes" id="UP000007879">
    <property type="component" value="Unassembled WGS sequence"/>
</dbReference>
<reference evidence="4" key="1">
    <citation type="journal article" date="2010" name="Nature">
        <title>The Amphimedon queenslandica genome and the evolution of animal complexity.</title>
        <authorList>
            <person name="Srivastava M."/>
            <person name="Simakov O."/>
            <person name="Chapman J."/>
            <person name="Fahey B."/>
            <person name="Gauthier M.E."/>
            <person name="Mitros T."/>
            <person name="Richards G.S."/>
            <person name="Conaco C."/>
            <person name="Dacre M."/>
            <person name="Hellsten U."/>
            <person name="Larroux C."/>
            <person name="Putnam N.H."/>
            <person name="Stanke M."/>
            <person name="Adamska M."/>
            <person name="Darling A."/>
            <person name="Degnan S.M."/>
            <person name="Oakley T.H."/>
            <person name="Plachetzki D.C."/>
            <person name="Zhai Y."/>
            <person name="Adamski M."/>
            <person name="Calcino A."/>
            <person name="Cummins S.F."/>
            <person name="Goodstein D.M."/>
            <person name="Harris C."/>
            <person name="Jackson D.J."/>
            <person name="Leys S.P."/>
            <person name="Shu S."/>
            <person name="Woodcroft B.J."/>
            <person name="Vervoort M."/>
            <person name="Kosik K.S."/>
            <person name="Manning G."/>
            <person name="Degnan B.M."/>
            <person name="Rokhsar D.S."/>
        </authorList>
    </citation>
    <scope>NUCLEOTIDE SEQUENCE [LARGE SCALE GENOMIC DNA]</scope>
</reference>
<dbReference type="InterPro" id="IPR041588">
    <property type="entry name" value="Integrase_H2C2"/>
</dbReference>
<feature type="domain" description="Integrase catalytic" evidence="2">
    <location>
        <begin position="1024"/>
        <end position="1235"/>
    </location>
</feature>
<feature type="compositionally biased region" description="Polar residues" evidence="1">
    <location>
        <begin position="1373"/>
        <end position="1402"/>
    </location>
</feature>
<dbReference type="PANTHER" id="PTHR47331:SF1">
    <property type="entry name" value="GAG-LIKE PROTEIN"/>
    <property type="match status" value="1"/>
</dbReference>
<dbReference type="Gene3D" id="1.10.340.70">
    <property type="match status" value="1"/>
</dbReference>
<proteinExistence type="predicted"/>
<dbReference type="EnsemblMetazoa" id="Aqu2.1.11440_001">
    <property type="protein sequence ID" value="Aqu2.1.11440_001"/>
    <property type="gene ID" value="Aqu2.1.11440"/>
</dbReference>
<dbReference type="Pfam" id="PF18701">
    <property type="entry name" value="DUF5641"/>
    <property type="match status" value="1"/>
</dbReference>
<dbReference type="Pfam" id="PF17921">
    <property type="entry name" value="Integrase_H2C2"/>
    <property type="match status" value="1"/>
</dbReference>
<organism evidence="3">
    <name type="scientific">Amphimedon queenslandica</name>
    <name type="common">Sponge</name>
    <dbReference type="NCBI Taxonomy" id="400682"/>
    <lineage>
        <taxon>Eukaryota</taxon>
        <taxon>Metazoa</taxon>
        <taxon>Porifera</taxon>
        <taxon>Demospongiae</taxon>
        <taxon>Heteroscleromorpha</taxon>
        <taxon>Haplosclerida</taxon>
        <taxon>Niphatidae</taxon>
        <taxon>Amphimedon</taxon>
    </lineage>
</organism>
<accession>A0A1X7TA60</accession>
<evidence type="ECO:0000256" key="1">
    <source>
        <dbReference type="SAM" id="MobiDB-lite"/>
    </source>
</evidence>
<dbReference type="InterPro" id="IPR036397">
    <property type="entry name" value="RNaseH_sf"/>
</dbReference>
<protein>
    <recommendedName>
        <fullName evidence="2">Integrase catalytic domain-containing protein</fullName>
    </recommendedName>
</protein>
<dbReference type="Gene3D" id="3.30.70.270">
    <property type="match status" value="1"/>
</dbReference>
<dbReference type="InterPro" id="IPR000477">
    <property type="entry name" value="RT_dom"/>
</dbReference>
<evidence type="ECO:0000313" key="3">
    <source>
        <dbReference type="EnsemblMetazoa" id="Aqu2.1.11440_001"/>
    </source>
</evidence>
<sequence>MTSPSQSRPLDPKAESYNPSTACYTGGRQHILLQTATVHAFNLEKPDYKLRLNVLMDSGSQSSYITKRACKELSLRRLGRKSMSIMTFGNKKERQKRCDIVNIGVETVDNGCVELRLLSVEHICEPISNSGIDLDQYPYLKQLNLAFDSFNDVPLEIDILLGSDQYWGIMTGKVIRVRNGPTALDTQFGWVLLGPVILKQRSENEIALVTHVLRVDSVPECRALDRTLREFWNIEALGILEREDIVQTQFEQHVSFENGRYVVSLPWRDHCLSLPTNYKLCVRRLNGLLRRLQRTPELLEKYNSIIQEQINLGIVVPASRRHVIESSTKLHYLPHHAVVRHDKTTTKVRIVYDASAKLEGPSLNECLHVGPSLNQKIMDILLRFRLHAVAMIADIEKAFLMVQVAEEDQDALRFLWVRDIHEEKPEIIELKFTRVVFGVTPSPYLLNATIAEHLKRNAHTYPHVTDQIKKSIYVDDIVTGVENAEEAFEFYKKSKHIFKLGGFNLRKFFSSSLEVQNLIDKAEQGVGESDNNDVSYTHITLGGSVPINRGECKVLGLVWQLDRDEIVISIDHILNEALANHPTKRSVVSIVSKVYDPVGFLAPAIIPLKIFFQELCVSKIEWDEPLTDDLDEKWARLLEGLRTKEPIRIARRYSHSNSTSYTLLGFCDASQRAYAAVAYLSDANGSCSLIASKTRVAPLLKQTIPRLELLGAVLLARLMTTIKDALGDSIKDCICFTDSQVALHWIKGTERSWKPFVQNRVAEIRGKVPTHCWRHCRGRDNPADLPSRGTTLRDLQKNELWLHGPDWFDPESITADTVTSVPPECLEELRAKDKISVTMSVADKSGVGSLIDIKRFSSCERLLRTTACVLSFLGKLRRRLNDDDTSSGIEETEIYSHYTRKDLEEAEVLWLKEAQRGLIREEWKFQFQLYTDGQGLWRCRGRLGNAELSFNTRHPILLPKSHAFTELVVRRAHFRVLHSGVKDTLTELRSRFWIPGGRSLVRYLIHRCVICRRYNTSYYRPPPPPPLPAYRVQGGLAFSSVGVDYAGPMTIKHYTHTSHNINSHTKSGAQNAYTSCEGKAWVCLFTCCASRAVHLDVVIDLTSRSFIRCFKRFISRRGLPARVISDNGSMFKASARTLQEIFTNQEVKRFLTNHNINWIFNVERVPWWGGFFERLIQSLKRCLKKMIGRARLTYKELVTEVAEVELILNSRPLTYMSADDMDEPLTPSHLICGRRLLSLPDHLCYNNSEDEDYQPQPSTIFTKRVKYLSSILDRFWTRWRQEYLLELRESHRRLEGRRPDQVNVGDVVIIYDDIPRGLWKLGVIEKTIMGRDQEIRGAVVRVGSGSQPSSFLRRPIQRLYPLELRSVESSVNEQISHSEYSDNTQADHSADSTNNVETNSGGPSAEAENVEPESGNTTDIGRTTIRPRRKAATEARDRIVARLLEGSD</sequence>
<dbReference type="KEGG" id="aqu:100632558"/>
<dbReference type="InterPro" id="IPR043502">
    <property type="entry name" value="DNA/RNA_pol_sf"/>
</dbReference>
<dbReference type="SUPFAM" id="SSF53098">
    <property type="entry name" value="Ribonuclease H-like"/>
    <property type="match status" value="1"/>
</dbReference>
<dbReference type="OMA" id="DQTINER"/>
<dbReference type="InterPro" id="IPR001584">
    <property type="entry name" value="Integrase_cat-core"/>
</dbReference>
<keyword evidence="4" id="KW-1185">Reference proteome</keyword>
<dbReference type="InterPro" id="IPR012337">
    <property type="entry name" value="RNaseH-like_sf"/>
</dbReference>
<dbReference type="GO" id="GO:0003676">
    <property type="term" value="F:nucleic acid binding"/>
    <property type="evidence" value="ECO:0007669"/>
    <property type="project" value="InterPro"/>
</dbReference>